<accession>A0ABU1VDF8</accession>
<sequence>MEWVHWSNAMETDFYGIYVVVGVLGAVWLFLAP</sequence>
<keyword evidence="1" id="KW-0472">Membrane</keyword>
<gene>
    <name evidence="2" type="ORF">J2X09_003267</name>
</gene>
<name>A0ABU1VDF8_9BURK</name>
<comment type="caution">
    <text evidence="2">The sequence shown here is derived from an EMBL/GenBank/DDBJ whole genome shotgun (WGS) entry which is preliminary data.</text>
</comment>
<protein>
    <submittedName>
        <fullName evidence="2">Uncharacterized protein</fullName>
    </submittedName>
</protein>
<evidence type="ECO:0000256" key="1">
    <source>
        <dbReference type="SAM" id="Phobius"/>
    </source>
</evidence>
<dbReference type="EMBL" id="JAVDWE010000009">
    <property type="protein sequence ID" value="MDR7095516.1"/>
    <property type="molecule type" value="Genomic_DNA"/>
</dbReference>
<keyword evidence="1" id="KW-0812">Transmembrane</keyword>
<evidence type="ECO:0000313" key="3">
    <source>
        <dbReference type="Proteomes" id="UP001265550"/>
    </source>
</evidence>
<organism evidence="2 3">
    <name type="scientific">Hydrogenophaga laconesensis</name>
    <dbReference type="NCBI Taxonomy" id="1805971"/>
    <lineage>
        <taxon>Bacteria</taxon>
        <taxon>Pseudomonadati</taxon>
        <taxon>Pseudomonadota</taxon>
        <taxon>Betaproteobacteria</taxon>
        <taxon>Burkholderiales</taxon>
        <taxon>Comamonadaceae</taxon>
        <taxon>Hydrogenophaga</taxon>
    </lineage>
</organism>
<proteinExistence type="predicted"/>
<evidence type="ECO:0000313" key="2">
    <source>
        <dbReference type="EMBL" id="MDR7095516.1"/>
    </source>
</evidence>
<reference evidence="2 3" key="1">
    <citation type="submission" date="2023-07" db="EMBL/GenBank/DDBJ databases">
        <title>Sorghum-associated microbial communities from plants grown in Nebraska, USA.</title>
        <authorList>
            <person name="Schachtman D."/>
        </authorList>
    </citation>
    <scope>NUCLEOTIDE SEQUENCE [LARGE SCALE GENOMIC DNA]</scope>
    <source>
        <strain evidence="2 3">BE240</strain>
    </source>
</reference>
<keyword evidence="3" id="KW-1185">Reference proteome</keyword>
<dbReference type="Proteomes" id="UP001265550">
    <property type="component" value="Unassembled WGS sequence"/>
</dbReference>
<keyword evidence="1" id="KW-1133">Transmembrane helix</keyword>
<feature type="transmembrane region" description="Helical" evidence="1">
    <location>
        <begin position="15"/>
        <end position="32"/>
    </location>
</feature>